<keyword evidence="6" id="KW-1185">Reference proteome</keyword>
<feature type="signal peptide" evidence="3">
    <location>
        <begin position="1"/>
        <end position="23"/>
    </location>
</feature>
<dbReference type="InterPro" id="IPR029058">
    <property type="entry name" value="AB_hydrolase_fold"/>
</dbReference>
<evidence type="ECO:0000256" key="2">
    <source>
        <dbReference type="ARBA" id="ARBA00022801"/>
    </source>
</evidence>
<dbReference type="PROSITE" id="PS00122">
    <property type="entry name" value="CARBOXYLESTERASE_B_1"/>
    <property type="match status" value="1"/>
</dbReference>
<sequence length="556" mass="59644">MMTFLSRVLLYTLQIQLIRTVAGLQPLHTSQHGPSVRLDHATVTGIRNGTVESFLGIPYAQPPVGDLRLQLPHLVESYSGTVDATTVGNQCFQEAGASLGELPPEVAQGLGPYLEFLSQITNVTQSEDCLNLNVVRPANVSAEAKLPVLVWIYGGGFADGSNSIPAYNGTAIVERSIQLNEPVIYVALNYRLHVFGFLGGKQIKDAGLGNLGLQDQRAALRWVRKFISAFGGDPAKVTIWGESAGSISVYLHLFADGGNPGGLFRAGMMSSGFAPPTGDITDVQDTYDFVVEQVGCSNATDSLACLRTVPADSLLAAANETLPIGSFLGVSSAFLPRADGRFVTMPPLQLPAKGKIADVPLITGDCKDEASFFSFASLNITTDDEFASYVSQNWFPGSSLADLSTALQLYPSDPAAGSPFDTGSENAFSPQFKRIAALQGDWFFHGPRRQLLDNVSGKSTVYNFLSARGNFPGIGDFHGSDLLIALTGGDMTDYFIRFVNHLDPNPTTGVQWPPYNTSARSTLQFNDGSIPLNITVDDQRFAGIKELTSLALRFPL</sequence>
<evidence type="ECO:0000259" key="4">
    <source>
        <dbReference type="Pfam" id="PF00135"/>
    </source>
</evidence>
<gene>
    <name evidence="5" type="ORF">L227DRAFT_654574</name>
</gene>
<dbReference type="EMBL" id="ML122273">
    <property type="protein sequence ID" value="RPD58846.1"/>
    <property type="molecule type" value="Genomic_DNA"/>
</dbReference>
<dbReference type="Pfam" id="PF00135">
    <property type="entry name" value="COesterase"/>
    <property type="match status" value="1"/>
</dbReference>
<dbReference type="Gene3D" id="3.40.50.1820">
    <property type="entry name" value="alpha/beta hydrolase"/>
    <property type="match status" value="1"/>
</dbReference>
<evidence type="ECO:0000313" key="6">
    <source>
        <dbReference type="Proteomes" id="UP000313359"/>
    </source>
</evidence>
<keyword evidence="3" id="KW-0732">Signal</keyword>
<protein>
    <recommendedName>
        <fullName evidence="3">Carboxylic ester hydrolase</fullName>
        <ecNumber evidence="3">3.1.1.-</ecNumber>
    </recommendedName>
</protein>
<keyword evidence="2 3" id="KW-0378">Hydrolase</keyword>
<reference evidence="5" key="1">
    <citation type="journal article" date="2018" name="Genome Biol. Evol.">
        <title>Genomics and development of Lentinus tigrinus, a white-rot wood-decaying mushroom with dimorphic fruiting bodies.</title>
        <authorList>
            <person name="Wu B."/>
            <person name="Xu Z."/>
            <person name="Knudson A."/>
            <person name="Carlson A."/>
            <person name="Chen N."/>
            <person name="Kovaka S."/>
            <person name="LaButti K."/>
            <person name="Lipzen A."/>
            <person name="Pennachio C."/>
            <person name="Riley R."/>
            <person name="Schakwitz W."/>
            <person name="Umezawa K."/>
            <person name="Ohm R.A."/>
            <person name="Grigoriev I.V."/>
            <person name="Nagy L.G."/>
            <person name="Gibbons J."/>
            <person name="Hibbett D."/>
        </authorList>
    </citation>
    <scope>NUCLEOTIDE SEQUENCE [LARGE SCALE GENOMIC DNA]</scope>
    <source>
        <strain evidence="5">ALCF2SS1-6</strain>
    </source>
</reference>
<dbReference type="OrthoDB" id="408631at2759"/>
<accession>A0A5C2SBY9</accession>
<dbReference type="SUPFAM" id="SSF53474">
    <property type="entry name" value="alpha/beta-Hydrolases"/>
    <property type="match status" value="1"/>
</dbReference>
<dbReference type="InterPro" id="IPR002018">
    <property type="entry name" value="CarbesteraseB"/>
</dbReference>
<proteinExistence type="inferred from homology"/>
<feature type="domain" description="Carboxylesterase type B" evidence="4">
    <location>
        <begin position="34"/>
        <end position="528"/>
    </location>
</feature>
<dbReference type="Proteomes" id="UP000313359">
    <property type="component" value="Unassembled WGS sequence"/>
</dbReference>
<dbReference type="InterPro" id="IPR019826">
    <property type="entry name" value="Carboxylesterase_B_AS"/>
</dbReference>
<dbReference type="PANTHER" id="PTHR11559">
    <property type="entry name" value="CARBOXYLESTERASE"/>
    <property type="match status" value="1"/>
</dbReference>
<evidence type="ECO:0000256" key="3">
    <source>
        <dbReference type="RuleBase" id="RU361235"/>
    </source>
</evidence>
<dbReference type="InterPro" id="IPR050309">
    <property type="entry name" value="Type-B_Carboxylest/Lipase"/>
</dbReference>
<comment type="similarity">
    <text evidence="1 3">Belongs to the type-B carboxylesterase/lipase family.</text>
</comment>
<dbReference type="STRING" id="1328759.A0A5C2SBY9"/>
<dbReference type="GO" id="GO:0016787">
    <property type="term" value="F:hydrolase activity"/>
    <property type="evidence" value="ECO:0007669"/>
    <property type="project" value="UniProtKB-KW"/>
</dbReference>
<feature type="chain" id="PRO_5023075978" description="Carboxylic ester hydrolase" evidence="3">
    <location>
        <begin position="24"/>
        <end position="556"/>
    </location>
</feature>
<organism evidence="5 6">
    <name type="scientific">Lentinus tigrinus ALCF2SS1-6</name>
    <dbReference type="NCBI Taxonomy" id="1328759"/>
    <lineage>
        <taxon>Eukaryota</taxon>
        <taxon>Fungi</taxon>
        <taxon>Dikarya</taxon>
        <taxon>Basidiomycota</taxon>
        <taxon>Agaricomycotina</taxon>
        <taxon>Agaricomycetes</taxon>
        <taxon>Polyporales</taxon>
        <taxon>Polyporaceae</taxon>
        <taxon>Lentinus</taxon>
    </lineage>
</organism>
<dbReference type="AlphaFoldDB" id="A0A5C2SBY9"/>
<dbReference type="EC" id="3.1.1.-" evidence="3"/>
<name>A0A5C2SBY9_9APHY</name>
<evidence type="ECO:0000313" key="5">
    <source>
        <dbReference type="EMBL" id="RPD58846.1"/>
    </source>
</evidence>
<evidence type="ECO:0000256" key="1">
    <source>
        <dbReference type="ARBA" id="ARBA00005964"/>
    </source>
</evidence>